<evidence type="ECO:0008006" key="3">
    <source>
        <dbReference type="Google" id="ProtNLM"/>
    </source>
</evidence>
<dbReference type="Gene3D" id="1.10.287.610">
    <property type="entry name" value="Helix hairpin bin"/>
    <property type="match status" value="1"/>
</dbReference>
<gene>
    <name evidence="1" type="ORF">RM877_40330</name>
</gene>
<comment type="caution">
    <text evidence="1">The sequence shown here is derived from an EMBL/GenBank/DDBJ whole genome shotgun (WGS) entry which is preliminary data.</text>
</comment>
<keyword evidence="2" id="KW-1185">Reference proteome</keyword>
<dbReference type="AlphaFoldDB" id="A0ABD5F3A6"/>
<evidence type="ECO:0000313" key="2">
    <source>
        <dbReference type="Proteomes" id="UP001183535"/>
    </source>
</evidence>
<feature type="non-terminal residue" evidence="1">
    <location>
        <position position="67"/>
    </location>
</feature>
<name>A0ABD5F3A6_9ACTN</name>
<reference evidence="2" key="1">
    <citation type="submission" date="2023-07" db="EMBL/GenBank/DDBJ databases">
        <title>30 novel species of actinomycetes from the DSMZ collection.</title>
        <authorList>
            <person name="Nouioui I."/>
        </authorList>
    </citation>
    <scope>NUCLEOTIDE SEQUENCE [LARGE SCALE GENOMIC DNA]</scope>
    <source>
        <strain evidence="2">DSM 41981</strain>
    </source>
</reference>
<sequence>MSEKPTVDADAALPEQADADVRRRWQELADEVREHQFRYYVKDAPIVSDAQFDALLRELQALEADHP</sequence>
<accession>A0ABD5F3A6</accession>
<dbReference type="EMBL" id="JAVRES010000341">
    <property type="protein sequence ID" value="MDT0440894.1"/>
    <property type="molecule type" value="Genomic_DNA"/>
</dbReference>
<organism evidence="1 2">
    <name type="scientific">Streptomyces doudnae</name>
    <dbReference type="NCBI Taxonomy" id="3075536"/>
    <lineage>
        <taxon>Bacteria</taxon>
        <taxon>Bacillati</taxon>
        <taxon>Actinomycetota</taxon>
        <taxon>Actinomycetes</taxon>
        <taxon>Kitasatosporales</taxon>
        <taxon>Streptomycetaceae</taxon>
        <taxon>Streptomyces</taxon>
    </lineage>
</organism>
<protein>
    <recommendedName>
        <fullName evidence="3">NAD-dependent DNA ligase adenylation domain-containing protein</fullName>
    </recommendedName>
</protein>
<dbReference type="Proteomes" id="UP001183535">
    <property type="component" value="Unassembled WGS sequence"/>
</dbReference>
<evidence type="ECO:0000313" key="1">
    <source>
        <dbReference type="EMBL" id="MDT0440894.1"/>
    </source>
</evidence>
<proteinExistence type="predicted"/>
<dbReference type="SUPFAM" id="SSF56091">
    <property type="entry name" value="DNA ligase/mRNA capping enzyme, catalytic domain"/>
    <property type="match status" value="1"/>
</dbReference>